<dbReference type="InterPro" id="IPR006461">
    <property type="entry name" value="PLAC_motif_containing"/>
</dbReference>
<feature type="region of interest" description="Disordered" evidence="1">
    <location>
        <begin position="643"/>
        <end position="795"/>
    </location>
</feature>
<dbReference type="EMBL" id="JAZHXI010000001">
    <property type="protein sequence ID" value="KAL2075446.1"/>
    <property type="molecule type" value="Genomic_DNA"/>
</dbReference>
<feature type="compositionally biased region" description="Basic and acidic residues" evidence="1">
    <location>
        <begin position="286"/>
        <end position="319"/>
    </location>
</feature>
<protein>
    <recommendedName>
        <fullName evidence="4">PLAC8 family protein</fullName>
    </recommendedName>
</protein>
<feature type="region of interest" description="Disordered" evidence="1">
    <location>
        <begin position="559"/>
        <end position="607"/>
    </location>
</feature>
<organism evidence="2 3">
    <name type="scientific">Oculimacula yallundae</name>
    <dbReference type="NCBI Taxonomy" id="86028"/>
    <lineage>
        <taxon>Eukaryota</taxon>
        <taxon>Fungi</taxon>
        <taxon>Dikarya</taxon>
        <taxon>Ascomycota</taxon>
        <taxon>Pezizomycotina</taxon>
        <taxon>Leotiomycetes</taxon>
        <taxon>Helotiales</taxon>
        <taxon>Ploettnerulaceae</taxon>
        <taxon>Oculimacula</taxon>
    </lineage>
</organism>
<feature type="compositionally biased region" description="Low complexity" evidence="1">
    <location>
        <begin position="646"/>
        <end position="663"/>
    </location>
</feature>
<feature type="compositionally biased region" description="Basic and acidic residues" evidence="1">
    <location>
        <begin position="757"/>
        <end position="766"/>
    </location>
</feature>
<dbReference type="NCBIfam" id="TIGR01571">
    <property type="entry name" value="A_thal_Cys_rich"/>
    <property type="match status" value="1"/>
</dbReference>
<dbReference type="Pfam" id="PF04749">
    <property type="entry name" value="PLAC8"/>
    <property type="match status" value="1"/>
</dbReference>
<proteinExistence type="predicted"/>
<dbReference type="PANTHER" id="PTHR15907">
    <property type="entry name" value="DUF614 FAMILY PROTEIN-RELATED"/>
    <property type="match status" value="1"/>
</dbReference>
<feature type="compositionally biased region" description="Basic residues" evidence="1">
    <location>
        <begin position="675"/>
        <end position="686"/>
    </location>
</feature>
<sequence>MVKTYIRQAHFAANSIYTQGRTTIPTHRDSVVSLELLQANSRRASLSMAQQGHVMSAYNTKLLPSTQRQPDGGSEGPVYNNWMSRFCVEPRNDVDTCCLGSWVPCALYGKTHWRTKRIDRGKDASNSTWHSNDGCNTACWAWCGLAGCLCPCVAGVLTGIQRSQIRGTYGIKGNCASDIALGICCPCCTQMQNDREIRAREGDVQMRYNPQYLKVSQDHPLVTVQPSTKQPMSYSPLQPVPDLSTGVKNQPDISEKPNKLQKKNGPVTDSTSGLHKSKIEGPMTKSELHKSKAETKSERHNSKAEAKKRPTARELEAQRQAKKKALVKSAPKIFVTQYQDEPPTVEVSGSKSSKSSEKKGGIFGKLFSNKQQTIPEETAQEPLELSSEQHTLVECDVVEVEDTNNNRKVQVTHTLVDCTTVESPPSELVKSTGPQEHMIVECTVVQEEVPGTPKSSSPMQHMIEDCERVVEEVLSDVVTVTEEHSLDACDTVPVSEDELPAQELSYVHDFTDCPVDKAILDYYEKEETKAKQTELTDRIRTSLPTELLEVNKPIGQHTLAECSDEEPTPPSSPSKHRSTSYSIHQPKKESDGPRQHRLVSCPTPTVQSHHVGENAIANGSEDSQATQRPIYNDKLRAEEIGNLTDGVSSGSGSSSGETNSGGSTEDAANPDGAVRRKQRRRHKQRKGITQFPIISSNENKPVPERSDSAHYSLEQVLAANGGKREQPQKGSQVEKSSKQKGKAIDSSAATAGGNSRDGIRSEEDPRSPGSVQNGISGLWSKLTTPTKEKTEPAWS</sequence>
<accession>A0ABR4CZZ8</accession>
<gene>
    <name evidence="2" type="ORF">VTL71DRAFT_389</name>
</gene>
<comment type="caution">
    <text evidence="2">The sequence shown here is derived from an EMBL/GenBank/DDBJ whole genome shotgun (WGS) entry which is preliminary data.</text>
</comment>
<evidence type="ECO:0008006" key="4">
    <source>
        <dbReference type="Google" id="ProtNLM"/>
    </source>
</evidence>
<keyword evidence="3" id="KW-1185">Reference proteome</keyword>
<evidence type="ECO:0000313" key="2">
    <source>
        <dbReference type="EMBL" id="KAL2075446.1"/>
    </source>
</evidence>
<dbReference type="Proteomes" id="UP001595075">
    <property type="component" value="Unassembled WGS sequence"/>
</dbReference>
<feature type="compositionally biased region" description="Basic and acidic residues" evidence="1">
    <location>
        <begin position="786"/>
        <end position="795"/>
    </location>
</feature>
<reference evidence="2 3" key="1">
    <citation type="journal article" date="2024" name="Commun. Biol.">
        <title>Comparative genomic analysis of thermophilic fungi reveals convergent evolutionary adaptations and gene losses.</title>
        <authorList>
            <person name="Steindorff A.S."/>
            <person name="Aguilar-Pontes M.V."/>
            <person name="Robinson A.J."/>
            <person name="Andreopoulos B."/>
            <person name="LaButti K."/>
            <person name="Kuo A."/>
            <person name="Mondo S."/>
            <person name="Riley R."/>
            <person name="Otillar R."/>
            <person name="Haridas S."/>
            <person name="Lipzen A."/>
            <person name="Grimwood J."/>
            <person name="Schmutz J."/>
            <person name="Clum A."/>
            <person name="Reid I.D."/>
            <person name="Moisan M.C."/>
            <person name="Butler G."/>
            <person name="Nguyen T.T.M."/>
            <person name="Dewar K."/>
            <person name="Conant G."/>
            <person name="Drula E."/>
            <person name="Henrissat B."/>
            <person name="Hansel C."/>
            <person name="Singer S."/>
            <person name="Hutchinson M.I."/>
            <person name="de Vries R.P."/>
            <person name="Natvig D.O."/>
            <person name="Powell A.J."/>
            <person name="Tsang A."/>
            <person name="Grigoriev I.V."/>
        </authorList>
    </citation>
    <scope>NUCLEOTIDE SEQUENCE [LARGE SCALE GENOMIC DNA]</scope>
    <source>
        <strain evidence="2 3">CBS 494.80</strain>
    </source>
</reference>
<evidence type="ECO:0000313" key="3">
    <source>
        <dbReference type="Proteomes" id="UP001595075"/>
    </source>
</evidence>
<feature type="compositionally biased region" description="Polar residues" evidence="1">
    <location>
        <begin position="225"/>
        <end position="236"/>
    </location>
</feature>
<feature type="region of interest" description="Disordered" evidence="1">
    <location>
        <begin position="342"/>
        <end position="372"/>
    </location>
</feature>
<name>A0ABR4CZZ8_9HELO</name>
<evidence type="ECO:0000256" key="1">
    <source>
        <dbReference type="SAM" id="MobiDB-lite"/>
    </source>
</evidence>
<feature type="region of interest" description="Disordered" evidence="1">
    <location>
        <begin position="225"/>
        <end position="326"/>
    </location>
</feature>